<evidence type="ECO:0000256" key="2">
    <source>
        <dbReference type="ARBA" id="ARBA00022884"/>
    </source>
</evidence>
<reference evidence="9 10" key="1">
    <citation type="submission" date="2019-07" db="EMBL/GenBank/DDBJ databases">
        <title>Whole genome shotgun sequence of Swaminathania salitolerans NBRC 104436.</title>
        <authorList>
            <person name="Hosoyama A."/>
            <person name="Uohara A."/>
            <person name="Ohji S."/>
            <person name="Ichikawa N."/>
        </authorList>
    </citation>
    <scope>NUCLEOTIDE SEQUENCE [LARGE SCALE GENOMIC DNA]</scope>
    <source>
        <strain evidence="9 10">NBRC 104436</strain>
    </source>
</reference>
<dbReference type="RefSeq" id="WP_147093907.1">
    <property type="nucleotide sequence ID" value="NZ_BJVC01000004.1"/>
</dbReference>
<dbReference type="GO" id="GO:0003735">
    <property type="term" value="F:structural constituent of ribosome"/>
    <property type="evidence" value="ECO:0007669"/>
    <property type="project" value="InterPro"/>
</dbReference>
<dbReference type="OrthoDB" id="9806411at2"/>
<dbReference type="InterPro" id="IPR029751">
    <property type="entry name" value="Ribosomal_L25_dom"/>
</dbReference>
<evidence type="ECO:0000256" key="3">
    <source>
        <dbReference type="ARBA" id="ARBA00022980"/>
    </source>
</evidence>
<dbReference type="Pfam" id="PF14693">
    <property type="entry name" value="Ribosomal_TL5_C"/>
    <property type="match status" value="1"/>
</dbReference>
<dbReference type="InterPro" id="IPR037121">
    <property type="entry name" value="Ribosomal_bL25_C"/>
</dbReference>
<evidence type="ECO:0000313" key="10">
    <source>
        <dbReference type="Proteomes" id="UP000321405"/>
    </source>
</evidence>
<keyword evidence="4 5" id="KW-0687">Ribonucleoprotein</keyword>
<dbReference type="Gene3D" id="2.40.240.10">
    <property type="entry name" value="Ribosomal Protein L25, Chain P"/>
    <property type="match status" value="1"/>
</dbReference>
<evidence type="ECO:0000256" key="1">
    <source>
        <dbReference type="ARBA" id="ARBA00022730"/>
    </source>
</evidence>
<keyword evidence="1 5" id="KW-0699">rRNA-binding</keyword>
<dbReference type="NCBIfam" id="TIGR00731">
    <property type="entry name" value="bL25_bact_ctc"/>
    <property type="match status" value="1"/>
</dbReference>
<dbReference type="InterPro" id="IPR020056">
    <property type="entry name" value="Rbsml_bL25/Gln-tRNA_synth_N"/>
</dbReference>
<comment type="similarity">
    <text evidence="5">Belongs to the bacterial ribosomal protein bL25 family. CTC subfamily.</text>
</comment>
<dbReference type="AlphaFoldDB" id="A0A511BRB5"/>
<proteinExistence type="inferred from homology"/>
<feature type="compositionally biased region" description="Low complexity" evidence="6">
    <location>
        <begin position="12"/>
        <end position="21"/>
    </location>
</feature>
<evidence type="ECO:0000256" key="5">
    <source>
        <dbReference type="HAMAP-Rule" id="MF_01334"/>
    </source>
</evidence>
<dbReference type="Gene3D" id="2.170.120.20">
    <property type="entry name" value="Ribosomal protein L25, beta domain"/>
    <property type="match status" value="1"/>
</dbReference>
<dbReference type="PANTHER" id="PTHR33284:SF1">
    <property type="entry name" value="RIBOSOMAL PROTEIN L25_GLN-TRNA SYNTHETASE, ANTI-CODON-BINDING DOMAIN-CONTAINING PROTEIN"/>
    <property type="match status" value="1"/>
</dbReference>
<dbReference type="InterPro" id="IPR020057">
    <property type="entry name" value="Ribosomal_bL25_b-dom"/>
</dbReference>
<evidence type="ECO:0000259" key="8">
    <source>
        <dbReference type="Pfam" id="PF14693"/>
    </source>
</evidence>
<evidence type="ECO:0000256" key="6">
    <source>
        <dbReference type="SAM" id="MobiDB-lite"/>
    </source>
</evidence>
<dbReference type="InterPro" id="IPR011035">
    <property type="entry name" value="Ribosomal_bL25/Gln-tRNA_synth"/>
</dbReference>
<dbReference type="InterPro" id="IPR020930">
    <property type="entry name" value="Ribosomal_uL5_bac-type"/>
</dbReference>
<evidence type="ECO:0000256" key="4">
    <source>
        <dbReference type="ARBA" id="ARBA00023274"/>
    </source>
</evidence>
<dbReference type="NCBIfam" id="NF004128">
    <property type="entry name" value="PRK05618.1-2"/>
    <property type="match status" value="1"/>
</dbReference>
<name>A0A511BRB5_9PROT</name>
<organism evidence="9 10">
    <name type="scientific">Swaminathania salitolerans</name>
    <dbReference type="NCBI Taxonomy" id="182838"/>
    <lineage>
        <taxon>Bacteria</taxon>
        <taxon>Pseudomonadati</taxon>
        <taxon>Pseudomonadota</taxon>
        <taxon>Alphaproteobacteria</taxon>
        <taxon>Acetobacterales</taxon>
        <taxon>Acetobacteraceae</taxon>
        <taxon>Swaminathania</taxon>
    </lineage>
</organism>
<accession>A0A511BRB5</accession>
<dbReference type="CDD" id="cd00495">
    <property type="entry name" value="Ribosomal_L25_TL5_CTC"/>
    <property type="match status" value="1"/>
</dbReference>
<dbReference type="Proteomes" id="UP000321405">
    <property type="component" value="Unassembled WGS sequence"/>
</dbReference>
<dbReference type="GO" id="GO:0006412">
    <property type="term" value="P:translation"/>
    <property type="evidence" value="ECO:0007669"/>
    <property type="project" value="UniProtKB-UniRule"/>
</dbReference>
<feature type="domain" description="Large ribosomal subunit protein bL25 L25" evidence="7">
    <location>
        <begin position="7"/>
        <end position="94"/>
    </location>
</feature>
<evidence type="ECO:0000313" key="9">
    <source>
        <dbReference type="EMBL" id="GEL02859.1"/>
    </source>
</evidence>
<feature type="domain" description="Large ribosomal subunit protein bL25 beta" evidence="8">
    <location>
        <begin position="102"/>
        <end position="187"/>
    </location>
</feature>
<dbReference type="Pfam" id="PF01386">
    <property type="entry name" value="Ribosomal_L25p"/>
    <property type="match status" value="1"/>
</dbReference>
<gene>
    <name evidence="5 9" type="primary">rplY</name>
    <name evidence="5" type="synonym">ctc</name>
    <name evidence="9" type="ORF">SSA02_20220</name>
</gene>
<keyword evidence="3 5" id="KW-0689">Ribosomal protein</keyword>
<protein>
    <recommendedName>
        <fullName evidence="5">Large ribosomal subunit protein bL25</fullName>
    </recommendedName>
    <alternativeName>
        <fullName evidence="5">General stress protein CTC</fullName>
    </alternativeName>
</protein>
<dbReference type="SUPFAM" id="SSF50715">
    <property type="entry name" value="Ribosomal protein L25-like"/>
    <property type="match status" value="1"/>
</dbReference>
<keyword evidence="2 5" id="KW-0694">RNA-binding</keyword>
<keyword evidence="10" id="KW-1185">Reference proteome</keyword>
<dbReference type="HAMAP" id="MF_01334">
    <property type="entry name" value="Ribosomal_bL25_CTC"/>
    <property type="match status" value="1"/>
</dbReference>
<comment type="subunit">
    <text evidence="5">Part of the 50S ribosomal subunit; part of the 5S rRNA/L5/L18/L25 subcomplex. Contacts the 5S rRNA. Binds to the 5S rRNA independently of L5 and L18.</text>
</comment>
<dbReference type="InterPro" id="IPR001021">
    <property type="entry name" value="Ribosomal_bL25_long"/>
</dbReference>
<dbReference type="PANTHER" id="PTHR33284">
    <property type="entry name" value="RIBOSOMAL PROTEIN L25/GLN-TRNA SYNTHETASE, ANTI-CODON-BINDING DOMAIN-CONTAINING PROTEIN"/>
    <property type="match status" value="1"/>
</dbReference>
<dbReference type="GO" id="GO:0008097">
    <property type="term" value="F:5S rRNA binding"/>
    <property type="evidence" value="ECO:0007669"/>
    <property type="project" value="InterPro"/>
</dbReference>
<dbReference type="EMBL" id="BJVC01000004">
    <property type="protein sequence ID" value="GEL02859.1"/>
    <property type="molecule type" value="Genomic_DNA"/>
</dbReference>
<dbReference type="GO" id="GO:0022625">
    <property type="term" value="C:cytosolic large ribosomal subunit"/>
    <property type="evidence" value="ECO:0007669"/>
    <property type="project" value="TreeGrafter"/>
</dbReference>
<evidence type="ECO:0000259" key="7">
    <source>
        <dbReference type="Pfam" id="PF01386"/>
    </source>
</evidence>
<feature type="region of interest" description="Disordered" evidence="6">
    <location>
        <begin position="1"/>
        <end position="21"/>
    </location>
</feature>
<sequence length="213" mass="22933">MTNMTSLEVSTRAKAGKGAARATRRAGLVPGVVYGGKQEPSLIQIDPRIIHKEMVRGGWRSRLYELPLESGTVRALLREVQLHPVTDAPIHVDFQRLAPGEKVHVTVSIHVTGEDKAPGIKRGGVLNLVRHTVDVMADVDHIPSSFTVDLSQLDIHDNVRWDDLTGTENVTPVLQLPNFVIATIAPPTVDAEMEAEAAAKAAAEAAAAPAKKK</sequence>
<comment type="caution">
    <text evidence="9">The sequence shown here is derived from an EMBL/GenBank/DDBJ whole genome shotgun (WGS) entry which is preliminary data.</text>
</comment>
<comment type="function">
    <text evidence="5">This is one of the proteins that binds to the 5S RNA in the ribosome where it forms part of the central protuberance.</text>
</comment>